<comment type="catalytic activity">
    <reaction evidence="7">
        <text>4 Fe(2+) + O2 + 4 H(+) = 4 Fe(3+) + 2 H2O</text>
        <dbReference type="Rhea" id="RHEA:11148"/>
        <dbReference type="ChEBI" id="CHEBI:15377"/>
        <dbReference type="ChEBI" id="CHEBI:15378"/>
        <dbReference type="ChEBI" id="CHEBI:15379"/>
        <dbReference type="ChEBI" id="CHEBI:29033"/>
        <dbReference type="ChEBI" id="CHEBI:29034"/>
        <dbReference type="EC" id="1.16.3.1"/>
    </reaction>
</comment>
<dbReference type="Pfam" id="PF00210">
    <property type="entry name" value="Ferritin"/>
    <property type="match status" value="1"/>
</dbReference>
<dbReference type="PANTHER" id="PTHR30295">
    <property type="entry name" value="BACTERIOFERRITIN"/>
    <property type="match status" value="1"/>
</dbReference>
<dbReference type="EC" id="1.16.3.1" evidence="7"/>
<dbReference type="InterPro" id="IPR009040">
    <property type="entry name" value="Ferritin-like_diiron"/>
</dbReference>
<dbReference type="InterPro" id="IPR012347">
    <property type="entry name" value="Ferritin-like"/>
</dbReference>
<dbReference type="PRINTS" id="PR00601">
    <property type="entry name" value="BACFERRITIN"/>
</dbReference>
<evidence type="ECO:0000259" key="9">
    <source>
        <dbReference type="PROSITE" id="PS50905"/>
    </source>
</evidence>
<evidence type="ECO:0000256" key="5">
    <source>
        <dbReference type="ARBA" id="ARBA00022723"/>
    </source>
</evidence>
<evidence type="ECO:0000256" key="2">
    <source>
        <dbReference type="ARBA" id="ARBA00008093"/>
    </source>
</evidence>
<dbReference type="EMBL" id="BAABWU010000014">
    <property type="protein sequence ID" value="GAA6197710.1"/>
    <property type="molecule type" value="Genomic_DNA"/>
</dbReference>
<organism evidence="10 11">
    <name type="scientific">Pseudophaeobacter arcticus</name>
    <dbReference type="NCBI Taxonomy" id="385492"/>
    <lineage>
        <taxon>Bacteria</taxon>
        <taxon>Pseudomonadati</taxon>
        <taxon>Pseudomonadota</taxon>
        <taxon>Alphaproteobacteria</taxon>
        <taxon>Rhodobacterales</taxon>
        <taxon>Paracoccaceae</taxon>
        <taxon>Pseudophaeobacter</taxon>
    </lineage>
</organism>
<evidence type="ECO:0000256" key="6">
    <source>
        <dbReference type="ARBA" id="ARBA00023004"/>
    </source>
</evidence>
<keyword evidence="11" id="KW-1185">Reference proteome</keyword>
<dbReference type="PANTHER" id="PTHR30295:SF0">
    <property type="entry name" value="BACTERIOFERRITIN"/>
    <property type="match status" value="1"/>
</dbReference>
<sequence length="162" mass="18666">MKGDPKVIDYLNKALRHELTAVSQYWLHYRLQDDWGLGSMAKKSREESIEEMQHADNLIERILFLGGHPNLQKLDPLRIGQTPKETLECDLAAEESARALYKEAREVCNEAGDYVTMKLFETLMADEEGHIDFLETQLDLHDRIGAENYAQLNATKMEEVEE</sequence>
<keyword evidence="6 7" id="KW-0408">Iron</keyword>
<feature type="domain" description="Ferritin-like diiron" evidence="9">
    <location>
        <begin position="1"/>
        <end position="145"/>
    </location>
</feature>
<dbReference type="Proteomes" id="UP001441944">
    <property type="component" value="Unassembled WGS sequence"/>
</dbReference>
<keyword evidence="5 7" id="KW-0479">Metal-binding</keyword>
<dbReference type="PIRSF" id="PIRSF002560">
    <property type="entry name" value="Bacterioferritin"/>
    <property type="match status" value="1"/>
</dbReference>
<comment type="cofactor">
    <cofactor evidence="1">
        <name>heme b</name>
        <dbReference type="ChEBI" id="CHEBI:60344"/>
    </cofactor>
</comment>
<evidence type="ECO:0000256" key="7">
    <source>
        <dbReference type="PIRNR" id="PIRNR002560"/>
    </source>
</evidence>
<evidence type="ECO:0000256" key="4">
    <source>
        <dbReference type="ARBA" id="ARBA00022617"/>
    </source>
</evidence>
<comment type="function">
    <text evidence="7">Iron-storage protein, whose ferroxidase center binds Fe(2+), oxidizes it using dioxygen to Fe(3+), and participates in the subsequent Fe(3+) oxide mineral core formation within the central cavity of the BFR protein shell.</text>
</comment>
<reference evidence="10 11" key="1">
    <citation type="submission" date="2024-04" db="EMBL/GenBank/DDBJ databases">
        <title>Draft genome sequence of Pseudophaeobacter arcticus NBRC 116598.</title>
        <authorList>
            <person name="Miyakawa T."/>
            <person name="Kusuya Y."/>
            <person name="Miura T."/>
        </authorList>
    </citation>
    <scope>NUCLEOTIDE SEQUENCE [LARGE SCALE GENOMIC DNA]</scope>
    <source>
        <strain evidence="10 11">SU-CL00105</strain>
    </source>
</reference>
<name>A0ABQ0APC7_9RHOB</name>
<gene>
    <name evidence="10" type="primary">bfr</name>
    <name evidence="10" type="ORF">NBRC116598_31550</name>
</gene>
<dbReference type="InterPro" id="IPR002024">
    <property type="entry name" value="Bacterioferritin"/>
</dbReference>
<dbReference type="CDD" id="cd00907">
    <property type="entry name" value="Bacterioferritin"/>
    <property type="match status" value="1"/>
</dbReference>
<dbReference type="Gene3D" id="1.20.1260.10">
    <property type="match status" value="1"/>
</dbReference>
<dbReference type="NCBIfam" id="TIGR00754">
    <property type="entry name" value="bfr"/>
    <property type="match status" value="1"/>
</dbReference>
<evidence type="ECO:0000256" key="3">
    <source>
        <dbReference type="ARBA" id="ARBA00022434"/>
    </source>
</evidence>
<keyword evidence="4 8" id="KW-0349">Heme</keyword>
<keyword evidence="3 7" id="KW-0409">Iron storage</keyword>
<evidence type="ECO:0000256" key="8">
    <source>
        <dbReference type="RuleBase" id="RU000623"/>
    </source>
</evidence>
<dbReference type="SUPFAM" id="SSF47240">
    <property type="entry name" value="Ferritin-like"/>
    <property type="match status" value="1"/>
</dbReference>
<proteinExistence type="inferred from homology"/>
<protein>
    <recommendedName>
        <fullName evidence="7 8">Bacterioferritin</fullName>
        <ecNumber evidence="7">1.16.3.1</ecNumber>
    </recommendedName>
</protein>
<evidence type="ECO:0000313" key="10">
    <source>
        <dbReference type="EMBL" id="GAA6197710.1"/>
    </source>
</evidence>
<dbReference type="RefSeq" id="WP_297339041.1">
    <property type="nucleotide sequence ID" value="NZ_BAABWU010000014.1"/>
</dbReference>
<comment type="similarity">
    <text evidence="2 7 8">Belongs to the bacterioferritin family.</text>
</comment>
<dbReference type="PROSITE" id="PS50905">
    <property type="entry name" value="FERRITIN_LIKE"/>
    <property type="match status" value="1"/>
</dbReference>
<dbReference type="InterPro" id="IPR009078">
    <property type="entry name" value="Ferritin-like_SF"/>
</dbReference>
<evidence type="ECO:0000313" key="11">
    <source>
        <dbReference type="Proteomes" id="UP001441944"/>
    </source>
</evidence>
<dbReference type="PROSITE" id="PS00549">
    <property type="entry name" value="BACTERIOFERRITIN"/>
    <property type="match status" value="1"/>
</dbReference>
<accession>A0ABQ0APC7</accession>
<evidence type="ECO:0000256" key="1">
    <source>
        <dbReference type="ARBA" id="ARBA00001970"/>
    </source>
</evidence>
<comment type="caution">
    <text evidence="10">The sequence shown here is derived from an EMBL/GenBank/DDBJ whole genome shotgun (WGS) entry which is preliminary data.</text>
</comment>
<dbReference type="InterPro" id="IPR008331">
    <property type="entry name" value="Ferritin_DPS_dom"/>
</dbReference>